<comment type="caution">
    <text evidence="1">The sequence shown here is derived from an EMBL/GenBank/DDBJ whole genome shotgun (WGS) entry which is preliminary data.</text>
</comment>
<accession>A0ACC3NI70</accession>
<proteinExistence type="predicted"/>
<sequence>MSDSDSKAPPLHKRSKSTISRALNRISSRGDVPTLNTLNTQNQSEKTSNEGAVAVMTDSPVESSNSLLQPNSARASMQSVRPHLSTTMSTAGPSKLSGEPTSASPSASTSATQGASIEQSVKLFKVFEALRNGDTAAIARATRGDDESNKLEGTSILHLAIQCAEQPVIEYVLSQSGTDVNAKDRDGNTPLHVAATLGRAPIVKLLLQQRGTNDSVANHQGKTALDLARNPDIFQQLQLARSVFIDSNIRKVHQLVAAGDYDGMEQLLGDTRVRAALDVNGPELATDPATTEHGGSLLHEAARKKELKLAQLLLLNGADPFRRDRKGKLPQDVTKDDRTRAILKRSPAAQAAQRSIQEKTILGDTAQAGGPSSAEGGPGGKESREMKGYLRKWTNYTSGYKLRWFVLEDGVLSYYKHQDDAGSACRGAINMRIATLHMDPKDKLLFEIHGKSSVKYSLKANHRVEAKRWYWALNNAIQWSKDEAKEEQRRQQQESLALREAKNEQLERQRTREDNVAHTGGGLIPATAVGLTPGSSSPHGGSTIGDQASAYAQSENGLDAPSTRALTRSNTAGTAANIEGDLDEDEEYGDDASSHEVRPANKDAFSITAQSAKLQIDLLEQVSNAMQSQCKSNPDMPVSHPTVSQALASYDTAVGNLKGLLLDLLRISRDHEAYWQYRLDREQNIRRLWEDSMARVAHEHEELESKIEESEEKRKRTKRALKDALEGGVAGTPGLPAVAEPVQSPKEFPGMDRATSRRPTIADFTNHEISDDETEDEEEFFDAVDAGEVEVVETMPPSSPAPRGASPGEEPTGAAISERLAEKEEEDARVKEISKSFKGYEDGPRQRLELDADNRPKVSLWGILKSMIGKDMTKMTLPVSFNEPTSLLYRVVEDMEYAELLNMAADRTDSTERLVYVAGFAASEYASTIGRVAKPFNPLLGETYEYCRPDIGYRFFIEQVSHHPPVGAAFAQAPKWDYYGESSVKSKFYGKSFEFNPLGTWFLHLKIPGGGEELYTWKKVTSSVVGIITGNPVVDNYGPMEVKNWTTGEICYLDFKAKGWKASSAYQVGGKVVDAKGKTRWSIGGRWNDKIYARLTPGYEASLDALAVNNNKPDGTAAAAQQAFLVWEAHPRPTGIPFNLTPFVVTLNALPERLKPCLAPTDTRLRPDQRAMEEGEYDFAATEKVRVEEGQRARRRNREAKGEEFVPRWFERKRHGVTGEEFWEFGGEYWDVRDEVVEGKRSWEGERLEEIY</sequence>
<organism evidence="1 2">
    <name type="scientific">Vermiconidia calcicola</name>
    <dbReference type="NCBI Taxonomy" id="1690605"/>
    <lineage>
        <taxon>Eukaryota</taxon>
        <taxon>Fungi</taxon>
        <taxon>Dikarya</taxon>
        <taxon>Ascomycota</taxon>
        <taxon>Pezizomycotina</taxon>
        <taxon>Dothideomycetes</taxon>
        <taxon>Dothideomycetidae</taxon>
        <taxon>Mycosphaerellales</taxon>
        <taxon>Extremaceae</taxon>
        <taxon>Vermiconidia</taxon>
    </lineage>
</organism>
<keyword evidence="2" id="KW-1185">Reference proteome</keyword>
<dbReference type="Proteomes" id="UP001281147">
    <property type="component" value="Unassembled WGS sequence"/>
</dbReference>
<evidence type="ECO:0000313" key="1">
    <source>
        <dbReference type="EMBL" id="KAK3717064.1"/>
    </source>
</evidence>
<reference evidence="1" key="1">
    <citation type="submission" date="2023-07" db="EMBL/GenBank/DDBJ databases">
        <title>Black Yeasts Isolated from many extreme environments.</title>
        <authorList>
            <person name="Coleine C."/>
            <person name="Stajich J.E."/>
            <person name="Selbmann L."/>
        </authorList>
    </citation>
    <scope>NUCLEOTIDE SEQUENCE</scope>
    <source>
        <strain evidence="1">CCFEE 5714</strain>
    </source>
</reference>
<dbReference type="EMBL" id="JAUTXU010000039">
    <property type="protein sequence ID" value="KAK3717064.1"/>
    <property type="molecule type" value="Genomic_DNA"/>
</dbReference>
<gene>
    <name evidence="1" type="ORF">LTR37_006119</name>
</gene>
<protein>
    <submittedName>
        <fullName evidence="1">Uncharacterized protein</fullName>
    </submittedName>
</protein>
<name>A0ACC3NI70_9PEZI</name>
<evidence type="ECO:0000313" key="2">
    <source>
        <dbReference type="Proteomes" id="UP001281147"/>
    </source>
</evidence>